<evidence type="ECO:0000256" key="1">
    <source>
        <dbReference type="ARBA" id="ARBA00022737"/>
    </source>
</evidence>
<reference evidence="5 6" key="1">
    <citation type="journal article" date="2018" name="Nat. Ecol. Evol.">
        <title>Pezizomycetes genomes reveal the molecular basis of ectomycorrhizal truffle lifestyle.</title>
        <authorList>
            <person name="Murat C."/>
            <person name="Payen T."/>
            <person name="Noel B."/>
            <person name="Kuo A."/>
            <person name="Morin E."/>
            <person name="Chen J."/>
            <person name="Kohler A."/>
            <person name="Krizsan K."/>
            <person name="Balestrini R."/>
            <person name="Da Silva C."/>
            <person name="Montanini B."/>
            <person name="Hainaut M."/>
            <person name="Levati E."/>
            <person name="Barry K.W."/>
            <person name="Belfiori B."/>
            <person name="Cichocki N."/>
            <person name="Clum A."/>
            <person name="Dockter R.B."/>
            <person name="Fauchery L."/>
            <person name="Guy J."/>
            <person name="Iotti M."/>
            <person name="Le Tacon F."/>
            <person name="Lindquist E.A."/>
            <person name="Lipzen A."/>
            <person name="Malagnac F."/>
            <person name="Mello A."/>
            <person name="Molinier V."/>
            <person name="Miyauchi S."/>
            <person name="Poulain J."/>
            <person name="Riccioni C."/>
            <person name="Rubini A."/>
            <person name="Sitrit Y."/>
            <person name="Splivallo R."/>
            <person name="Traeger S."/>
            <person name="Wang M."/>
            <person name="Zifcakova L."/>
            <person name="Wipf D."/>
            <person name="Zambonelli A."/>
            <person name="Paolocci F."/>
            <person name="Nowrousian M."/>
            <person name="Ottonello S."/>
            <person name="Baldrian P."/>
            <person name="Spatafora J.W."/>
            <person name="Henrissat B."/>
            <person name="Nagy L.G."/>
            <person name="Aury J.M."/>
            <person name="Wincker P."/>
            <person name="Grigoriev I.V."/>
            <person name="Bonfante P."/>
            <person name="Martin F.M."/>
        </authorList>
    </citation>
    <scope>NUCLEOTIDE SEQUENCE [LARGE SCALE GENOMIC DNA]</scope>
    <source>
        <strain evidence="5 6">CCBAS932</strain>
    </source>
</reference>
<feature type="repeat" description="ANK" evidence="3">
    <location>
        <begin position="465"/>
        <end position="497"/>
    </location>
</feature>
<dbReference type="SMART" id="SM00248">
    <property type="entry name" value="ANK"/>
    <property type="match status" value="9"/>
</dbReference>
<feature type="compositionally biased region" description="Acidic residues" evidence="4">
    <location>
        <begin position="319"/>
        <end position="335"/>
    </location>
</feature>
<sequence length="519" mass="57504">MESPSFLMNDLRRRVTEETLLDLFHPLIPVIKIAPSLLDISLKVATVTFDESPGWLRHIQSHAPLKTTFGTLWKGVDVNSKSDEFIRAVKDGDLERAEMLAEFEDTDVNKTDDKGRTALHWACIKNLPEVAALCLSLARIDTSIEYEGRTAFDIACQLEKSIIPSLFYKSTFEKDKTDPQGALLQLINLTAEPDLDRTEFPGEALFDPAKDGNERLCAALFKKRRVNVLARNEDCNTALHIAAMNGHGSIARIFVNNGSDVNAVGKDHFTPLHYAAQRGDWDTVKTLLQLNADKDAKDKDGKTALDWAVQNGHRGTQDLLEDKEDWEESADESEESGTQLHRAVKRRDRVAVKQLLRGGLNIEERNARGQTPLNVAAESGWEDIVQVLLDKGAMIEAGDFRNKSSLHGAARAGDLETLNLLLERNAYEDARDSNRRTPLHYAVAHPALVRRLLDKGATVGPKNKRNQTPLYAAAAIGNAESVRILLERGASPRVRDSSGKTASDIALENGHNNIVEMLS</sequence>
<name>A0A3N4L082_9PEZI</name>
<evidence type="ECO:0000256" key="2">
    <source>
        <dbReference type="ARBA" id="ARBA00023043"/>
    </source>
</evidence>
<protein>
    <submittedName>
        <fullName evidence="5">Ankyrin</fullName>
    </submittedName>
</protein>
<dbReference type="Proteomes" id="UP000277580">
    <property type="component" value="Unassembled WGS sequence"/>
</dbReference>
<feature type="repeat" description="ANK" evidence="3">
    <location>
        <begin position="234"/>
        <end position="266"/>
    </location>
</feature>
<feature type="repeat" description="ANK" evidence="3">
    <location>
        <begin position="368"/>
        <end position="400"/>
    </location>
</feature>
<dbReference type="AlphaFoldDB" id="A0A3N4L082"/>
<evidence type="ECO:0000313" key="6">
    <source>
        <dbReference type="Proteomes" id="UP000277580"/>
    </source>
</evidence>
<dbReference type="InterPro" id="IPR051631">
    <property type="entry name" value="Ankyrin-KH/SAM_domain"/>
</dbReference>
<dbReference type="InterPro" id="IPR002110">
    <property type="entry name" value="Ankyrin_rpt"/>
</dbReference>
<feature type="region of interest" description="Disordered" evidence="4">
    <location>
        <begin position="316"/>
        <end position="342"/>
    </location>
</feature>
<gene>
    <name evidence="5" type="ORF">P167DRAFT_532682</name>
</gene>
<dbReference type="SUPFAM" id="SSF48403">
    <property type="entry name" value="Ankyrin repeat"/>
    <property type="match status" value="2"/>
</dbReference>
<dbReference type="Gene3D" id="1.25.40.20">
    <property type="entry name" value="Ankyrin repeat-containing domain"/>
    <property type="match status" value="4"/>
</dbReference>
<dbReference type="PANTHER" id="PTHR23206">
    <property type="entry name" value="MASK PROTEIN"/>
    <property type="match status" value="1"/>
</dbReference>
<proteinExistence type="predicted"/>
<keyword evidence="2 3" id="KW-0040">ANK repeat</keyword>
<feature type="repeat" description="ANK" evidence="3">
    <location>
        <begin position="267"/>
        <end position="299"/>
    </location>
</feature>
<feature type="repeat" description="ANK" evidence="3">
    <location>
        <begin position="401"/>
        <end position="433"/>
    </location>
</feature>
<dbReference type="PROSITE" id="PS50297">
    <property type="entry name" value="ANK_REP_REGION"/>
    <property type="match status" value="5"/>
</dbReference>
<organism evidence="5 6">
    <name type="scientific">Morchella conica CCBAS932</name>
    <dbReference type="NCBI Taxonomy" id="1392247"/>
    <lineage>
        <taxon>Eukaryota</taxon>
        <taxon>Fungi</taxon>
        <taxon>Dikarya</taxon>
        <taxon>Ascomycota</taxon>
        <taxon>Pezizomycotina</taxon>
        <taxon>Pezizomycetes</taxon>
        <taxon>Pezizales</taxon>
        <taxon>Morchellaceae</taxon>
        <taxon>Morchella</taxon>
    </lineage>
</organism>
<evidence type="ECO:0000313" key="5">
    <source>
        <dbReference type="EMBL" id="RPB16220.1"/>
    </source>
</evidence>
<evidence type="ECO:0000256" key="3">
    <source>
        <dbReference type="PROSITE-ProRule" id="PRU00023"/>
    </source>
</evidence>
<dbReference type="Pfam" id="PF12796">
    <property type="entry name" value="Ank_2"/>
    <property type="match status" value="4"/>
</dbReference>
<keyword evidence="1" id="KW-0677">Repeat</keyword>
<dbReference type="OrthoDB" id="194358at2759"/>
<dbReference type="STRING" id="1392247.A0A3N4L082"/>
<dbReference type="EMBL" id="ML119110">
    <property type="protein sequence ID" value="RPB16220.1"/>
    <property type="molecule type" value="Genomic_DNA"/>
</dbReference>
<feature type="repeat" description="ANK" evidence="3">
    <location>
        <begin position="335"/>
        <end position="367"/>
    </location>
</feature>
<accession>A0A3N4L082</accession>
<keyword evidence="6" id="KW-1185">Reference proteome</keyword>
<dbReference type="PROSITE" id="PS50088">
    <property type="entry name" value="ANK_REPEAT"/>
    <property type="match status" value="6"/>
</dbReference>
<dbReference type="InterPro" id="IPR036770">
    <property type="entry name" value="Ankyrin_rpt-contain_sf"/>
</dbReference>
<dbReference type="InParanoid" id="A0A3N4L082"/>
<evidence type="ECO:0000256" key="4">
    <source>
        <dbReference type="SAM" id="MobiDB-lite"/>
    </source>
</evidence>
<dbReference type="PANTHER" id="PTHR23206:SF7">
    <property type="entry name" value="PROTEIN KINASE DOMAIN-CONTAINING PROTEIN"/>
    <property type="match status" value="1"/>
</dbReference>